<dbReference type="SMART" id="SM00380">
    <property type="entry name" value="AP2"/>
    <property type="match status" value="1"/>
</dbReference>
<dbReference type="GO" id="GO:0005634">
    <property type="term" value="C:nucleus"/>
    <property type="evidence" value="ECO:0007669"/>
    <property type="project" value="UniProtKB-SubCell"/>
</dbReference>
<dbReference type="InterPro" id="IPR036955">
    <property type="entry name" value="AP2/ERF_dom_sf"/>
</dbReference>
<dbReference type="PANTHER" id="PTHR31839">
    <property type="entry name" value="DEHYDRATION-RESPONSIVE ELEMENT-BINDING PROTEIN 1D"/>
    <property type="match status" value="1"/>
</dbReference>
<reference evidence="10 11" key="1">
    <citation type="journal article" date="2017" name="Nature">
        <title>The Apostasia genome and the evolution of orchids.</title>
        <authorList>
            <person name="Zhang G.Q."/>
            <person name="Liu K.W."/>
            <person name="Li Z."/>
            <person name="Lohaus R."/>
            <person name="Hsiao Y.Y."/>
            <person name="Niu S.C."/>
            <person name="Wang J.Y."/>
            <person name="Lin Y.C."/>
            <person name="Xu Q."/>
            <person name="Chen L.J."/>
            <person name="Yoshida K."/>
            <person name="Fujiwara S."/>
            <person name="Wang Z.W."/>
            <person name="Zhang Y.Q."/>
            <person name="Mitsuda N."/>
            <person name="Wang M."/>
            <person name="Liu G.H."/>
            <person name="Pecoraro L."/>
            <person name="Huang H.X."/>
            <person name="Xiao X.J."/>
            <person name="Lin M."/>
            <person name="Wu X.Y."/>
            <person name="Wu W.L."/>
            <person name="Chen Y.Y."/>
            <person name="Chang S.B."/>
            <person name="Sakamoto S."/>
            <person name="Ohme-Takagi M."/>
            <person name="Yagi M."/>
            <person name="Zeng S.J."/>
            <person name="Shen C.Y."/>
            <person name="Yeh C.M."/>
            <person name="Luo Y.B."/>
            <person name="Tsai W.C."/>
            <person name="Van de Peer Y."/>
            <person name="Liu Z.J."/>
        </authorList>
    </citation>
    <scope>NUCLEOTIDE SEQUENCE [LARGE SCALE GENOMIC DNA]</scope>
    <source>
        <strain evidence="11">cv. Shenzhen</strain>
        <tissue evidence="10">Stem</tissue>
    </source>
</reference>
<dbReference type="Gene3D" id="3.30.730.10">
    <property type="entry name" value="AP2/ERF domain"/>
    <property type="match status" value="1"/>
</dbReference>
<dbReference type="EMBL" id="KZ451886">
    <property type="protein sequence ID" value="PKA66413.1"/>
    <property type="molecule type" value="Genomic_DNA"/>
</dbReference>
<dbReference type="Pfam" id="PF00847">
    <property type="entry name" value="AP2"/>
    <property type="match status" value="1"/>
</dbReference>
<dbReference type="InterPro" id="IPR016177">
    <property type="entry name" value="DNA-bd_dom_sf"/>
</dbReference>
<evidence type="ECO:0000256" key="8">
    <source>
        <dbReference type="SAM" id="MobiDB-lite"/>
    </source>
</evidence>
<dbReference type="PANTHER" id="PTHR31839:SF2">
    <property type="entry name" value="DEHYDRATION-RESPONSIVE ELEMENT-BINDING PROTEIN 1D"/>
    <property type="match status" value="1"/>
</dbReference>
<comment type="similarity">
    <text evidence="7">Belongs to the AP2/ERF transcription factor family. ERF subfamily.</text>
</comment>
<evidence type="ECO:0000256" key="3">
    <source>
        <dbReference type="ARBA" id="ARBA00023125"/>
    </source>
</evidence>
<dbReference type="OrthoDB" id="688329at2759"/>
<keyword evidence="5" id="KW-0804">Transcription</keyword>
<dbReference type="GO" id="GO:0003700">
    <property type="term" value="F:DNA-binding transcription factor activity"/>
    <property type="evidence" value="ECO:0007669"/>
    <property type="project" value="InterPro"/>
</dbReference>
<dbReference type="AlphaFoldDB" id="A0A2I0BF35"/>
<feature type="region of interest" description="Disordered" evidence="8">
    <location>
        <begin position="1"/>
        <end position="30"/>
    </location>
</feature>
<gene>
    <name evidence="10" type="primary">DREB1E</name>
    <name evidence="10" type="ORF">AXF42_Ash007111</name>
</gene>
<dbReference type="PROSITE" id="PS51032">
    <property type="entry name" value="AP2_ERF"/>
    <property type="match status" value="1"/>
</dbReference>
<evidence type="ECO:0000256" key="4">
    <source>
        <dbReference type="ARBA" id="ARBA00023159"/>
    </source>
</evidence>
<dbReference type="STRING" id="1088818.A0A2I0BF35"/>
<feature type="region of interest" description="Disordered" evidence="8">
    <location>
        <begin position="128"/>
        <end position="149"/>
    </location>
</feature>
<sequence>MLHPTPAEVEGLASLSPAPPKRPAGRTKFRETRHPVYRGVRRRGGTGTGRWVCEVREPYKKSRIWLGTFPTAEMAARAHDVAALALRGPAARLNFADSARLLPVPASPASPRAIQRAAAEAAEAFRPTASASAAGVGDETKEPAAEAGSEYDTTLEFGEYCFADGLAMDLPIFSPAADSHAGDGFWWDDGDWSDDMPLWSHSI</sequence>
<keyword evidence="2" id="KW-0805">Transcription regulation</keyword>
<accession>A0A2I0BF35</accession>
<evidence type="ECO:0000256" key="5">
    <source>
        <dbReference type="ARBA" id="ARBA00023163"/>
    </source>
</evidence>
<name>A0A2I0BF35_9ASPA</name>
<protein>
    <submittedName>
        <fullName evidence="10">Dehydration-responsive element-binding protein 1E</fullName>
    </submittedName>
</protein>
<evidence type="ECO:0000259" key="9">
    <source>
        <dbReference type="PROSITE" id="PS51032"/>
    </source>
</evidence>
<evidence type="ECO:0000313" key="11">
    <source>
        <dbReference type="Proteomes" id="UP000236161"/>
    </source>
</evidence>
<dbReference type="Proteomes" id="UP000236161">
    <property type="component" value="Unassembled WGS sequence"/>
</dbReference>
<keyword evidence="11" id="KW-1185">Reference proteome</keyword>
<comment type="subcellular location">
    <subcellularLocation>
        <location evidence="1">Nucleus</location>
    </subcellularLocation>
</comment>
<dbReference type="CDD" id="cd00018">
    <property type="entry name" value="AP2"/>
    <property type="match status" value="1"/>
</dbReference>
<dbReference type="SUPFAM" id="SSF54171">
    <property type="entry name" value="DNA-binding domain"/>
    <property type="match status" value="1"/>
</dbReference>
<keyword evidence="3" id="KW-0238">DNA-binding</keyword>
<dbReference type="InterPro" id="IPR045277">
    <property type="entry name" value="DRE1A-I"/>
</dbReference>
<evidence type="ECO:0000256" key="6">
    <source>
        <dbReference type="ARBA" id="ARBA00023242"/>
    </source>
</evidence>
<keyword evidence="6" id="KW-0539">Nucleus</keyword>
<keyword evidence="4" id="KW-0010">Activator</keyword>
<dbReference type="GO" id="GO:0003677">
    <property type="term" value="F:DNA binding"/>
    <property type="evidence" value="ECO:0007669"/>
    <property type="project" value="UniProtKB-KW"/>
</dbReference>
<evidence type="ECO:0000256" key="1">
    <source>
        <dbReference type="ARBA" id="ARBA00004123"/>
    </source>
</evidence>
<proteinExistence type="inferred from homology"/>
<feature type="domain" description="AP2/ERF" evidence="9">
    <location>
        <begin position="36"/>
        <end position="96"/>
    </location>
</feature>
<dbReference type="InterPro" id="IPR001471">
    <property type="entry name" value="AP2/ERF_dom"/>
</dbReference>
<evidence type="ECO:0000313" key="10">
    <source>
        <dbReference type="EMBL" id="PKA66413.1"/>
    </source>
</evidence>
<evidence type="ECO:0000256" key="2">
    <source>
        <dbReference type="ARBA" id="ARBA00023015"/>
    </source>
</evidence>
<organism evidence="10 11">
    <name type="scientific">Apostasia shenzhenica</name>
    <dbReference type="NCBI Taxonomy" id="1088818"/>
    <lineage>
        <taxon>Eukaryota</taxon>
        <taxon>Viridiplantae</taxon>
        <taxon>Streptophyta</taxon>
        <taxon>Embryophyta</taxon>
        <taxon>Tracheophyta</taxon>
        <taxon>Spermatophyta</taxon>
        <taxon>Magnoliopsida</taxon>
        <taxon>Liliopsida</taxon>
        <taxon>Asparagales</taxon>
        <taxon>Orchidaceae</taxon>
        <taxon>Apostasioideae</taxon>
        <taxon>Apostasia</taxon>
    </lineage>
</organism>
<dbReference type="PRINTS" id="PR00367">
    <property type="entry name" value="ETHRSPELEMNT"/>
</dbReference>
<dbReference type="FunFam" id="3.30.730.10:FF:000001">
    <property type="entry name" value="Ethylene-responsive transcription factor 2"/>
    <property type="match status" value="1"/>
</dbReference>
<evidence type="ECO:0000256" key="7">
    <source>
        <dbReference type="ARBA" id="ARBA00024343"/>
    </source>
</evidence>